<organism evidence="1 2">
    <name type="scientific">Epicoccum nigrum</name>
    <name type="common">Soil fungus</name>
    <name type="synonym">Epicoccum purpurascens</name>
    <dbReference type="NCBI Taxonomy" id="105696"/>
    <lineage>
        <taxon>Eukaryota</taxon>
        <taxon>Fungi</taxon>
        <taxon>Dikarya</taxon>
        <taxon>Ascomycota</taxon>
        <taxon>Pezizomycotina</taxon>
        <taxon>Dothideomycetes</taxon>
        <taxon>Pleosporomycetidae</taxon>
        <taxon>Pleosporales</taxon>
        <taxon>Pleosporineae</taxon>
        <taxon>Didymellaceae</taxon>
        <taxon>Epicoccum</taxon>
    </lineage>
</organism>
<dbReference type="InParanoid" id="A0A1Y2LXQ7"/>
<accession>A0A1Y2LXQ7</accession>
<sequence>MCCSKQDHSAKANYWIPREPTTRSDDLRAASKAFGNTGDWVRPQYAVIRCLSSRTPEAMRRRGENKTGGSRQHTLAPWRTWQGKTKTSQIHTRVCRATERSMLHLFFETAGSTTGRWESIATVADDSPHFNPGHWISSLQRDIEAGGVLTVRL</sequence>
<evidence type="ECO:0000313" key="1">
    <source>
        <dbReference type="EMBL" id="OSS48349.1"/>
    </source>
</evidence>
<proteinExistence type="predicted"/>
<name>A0A1Y2LXQ7_EPING</name>
<dbReference type="Proteomes" id="UP000193240">
    <property type="component" value="Unassembled WGS sequence"/>
</dbReference>
<keyword evidence="2" id="KW-1185">Reference proteome</keyword>
<reference evidence="1 2" key="1">
    <citation type="journal article" date="2017" name="Genome Announc.">
        <title>Genome sequence of the saprophytic ascomycete Epicoccum nigrum ICMP 19927 strain isolated from New Zealand.</title>
        <authorList>
            <person name="Fokin M."/>
            <person name="Fleetwood D."/>
            <person name="Weir B.S."/>
            <person name="Villas-Boas S.G."/>
        </authorList>
    </citation>
    <scope>NUCLEOTIDE SEQUENCE [LARGE SCALE GENOMIC DNA]</scope>
    <source>
        <strain evidence="1 2">ICMP 19927</strain>
    </source>
</reference>
<protein>
    <submittedName>
        <fullName evidence="1">Uncharacterized protein</fullName>
    </submittedName>
</protein>
<gene>
    <name evidence="1" type="ORF">B5807_07607</name>
</gene>
<evidence type="ECO:0000313" key="2">
    <source>
        <dbReference type="Proteomes" id="UP000193240"/>
    </source>
</evidence>
<dbReference type="AlphaFoldDB" id="A0A1Y2LXQ7"/>
<dbReference type="EMBL" id="KZ107846">
    <property type="protein sequence ID" value="OSS48349.1"/>
    <property type="molecule type" value="Genomic_DNA"/>
</dbReference>